<keyword evidence="3" id="KW-0645">Protease</keyword>
<accession>A0A368T8Q5</accession>
<feature type="transmembrane region" description="Helical" evidence="1">
    <location>
        <begin position="256"/>
        <end position="277"/>
    </location>
</feature>
<comment type="caution">
    <text evidence="3">The sequence shown here is derived from an EMBL/GenBank/DDBJ whole genome shotgun (WGS) entry which is preliminary data.</text>
</comment>
<name>A0A368T8Q5_9ACTN</name>
<keyword evidence="1" id="KW-1133">Transmembrane helix</keyword>
<gene>
    <name evidence="3" type="ORF">DEF24_07225</name>
</gene>
<feature type="domain" description="CAAX prenyl protease 2/Lysostaphin resistance protein A-like" evidence="2">
    <location>
        <begin position="199"/>
        <end position="294"/>
    </location>
</feature>
<evidence type="ECO:0000313" key="4">
    <source>
        <dbReference type="Proteomes" id="UP000253318"/>
    </source>
</evidence>
<dbReference type="RefSeq" id="WP_114399611.1">
    <property type="nucleotide sequence ID" value="NZ_QEIM01000139.1"/>
</dbReference>
<proteinExistence type="predicted"/>
<organism evidence="3 4">
    <name type="scientific">Marinitenerispora sediminis</name>
    <dbReference type="NCBI Taxonomy" id="1931232"/>
    <lineage>
        <taxon>Bacteria</taxon>
        <taxon>Bacillati</taxon>
        <taxon>Actinomycetota</taxon>
        <taxon>Actinomycetes</taxon>
        <taxon>Streptosporangiales</taxon>
        <taxon>Nocardiopsidaceae</taxon>
        <taxon>Marinitenerispora</taxon>
    </lineage>
</organism>
<protein>
    <submittedName>
        <fullName evidence="3">CAAX protease family protein</fullName>
    </submittedName>
</protein>
<sequence length="306" mass="33310">MLATPKRRSVVAAGAAVYVAAGALLYATGHAAVHAASYYASGPLTELWLPVLAAMLLIRLLPWRTPVEAEADQLRRDLGIRHLRPEVVALLGCLLAFHVGDVLLGFALGMVNPAFPALSYDIAKVLFLLIVPMILIGPEGIMRYTVGGPRSARLGLRVPDWWRWAGLVAVAVYMYLALFTPWTSPLPTPYTLPTGYALWARILLAFADSVVLGEIFFRAVLQTRLELLLGRWPGIVVTALVYGVSSAVATHAYPQWWVIVAMGVVAQGSAGLLFGYLWSRYRNLWVNILLHGFISGLTVLPVILSG</sequence>
<dbReference type="GO" id="GO:0080120">
    <property type="term" value="P:CAAX-box protein maturation"/>
    <property type="evidence" value="ECO:0007669"/>
    <property type="project" value="UniProtKB-ARBA"/>
</dbReference>
<feature type="transmembrane region" description="Helical" evidence="1">
    <location>
        <begin position="161"/>
        <end position="178"/>
    </location>
</feature>
<feature type="transmembrane region" description="Helical" evidence="1">
    <location>
        <begin position="229"/>
        <end position="250"/>
    </location>
</feature>
<dbReference type="Proteomes" id="UP000253318">
    <property type="component" value="Unassembled WGS sequence"/>
</dbReference>
<dbReference type="OrthoDB" id="3609935at2"/>
<keyword evidence="4" id="KW-1185">Reference proteome</keyword>
<dbReference type="GO" id="GO:0006508">
    <property type="term" value="P:proteolysis"/>
    <property type="evidence" value="ECO:0007669"/>
    <property type="project" value="UniProtKB-KW"/>
</dbReference>
<dbReference type="EMBL" id="QEIN01000040">
    <property type="protein sequence ID" value="RCV60382.1"/>
    <property type="molecule type" value="Genomic_DNA"/>
</dbReference>
<dbReference type="AlphaFoldDB" id="A0A368T8Q5"/>
<dbReference type="Pfam" id="PF02517">
    <property type="entry name" value="Rce1-like"/>
    <property type="match status" value="1"/>
</dbReference>
<feature type="transmembrane region" description="Helical" evidence="1">
    <location>
        <begin position="284"/>
        <end position="304"/>
    </location>
</feature>
<feature type="transmembrane region" description="Helical" evidence="1">
    <location>
        <begin position="122"/>
        <end position="141"/>
    </location>
</feature>
<feature type="transmembrane region" description="Helical" evidence="1">
    <location>
        <begin position="47"/>
        <end position="66"/>
    </location>
</feature>
<dbReference type="GO" id="GO:0004175">
    <property type="term" value="F:endopeptidase activity"/>
    <property type="evidence" value="ECO:0007669"/>
    <property type="project" value="UniProtKB-ARBA"/>
</dbReference>
<keyword evidence="1" id="KW-0472">Membrane</keyword>
<reference evidence="3 4" key="1">
    <citation type="submission" date="2018-04" db="EMBL/GenBank/DDBJ databases">
        <title>Novel actinobacteria from marine sediment.</title>
        <authorList>
            <person name="Ng Z.Y."/>
            <person name="Tan G.Y.A."/>
        </authorList>
    </citation>
    <scope>NUCLEOTIDE SEQUENCE [LARGE SCALE GENOMIC DNA]</scope>
    <source>
        <strain evidence="3 4">TPS81</strain>
    </source>
</reference>
<keyword evidence="1" id="KW-0812">Transmembrane</keyword>
<feature type="transmembrane region" description="Helical" evidence="1">
    <location>
        <begin position="87"/>
        <end position="110"/>
    </location>
</feature>
<evidence type="ECO:0000259" key="2">
    <source>
        <dbReference type="Pfam" id="PF02517"/>
    </source>
</evidence>
<dbReference type="InterPro" id="IPR003675">
    <property type="entry name" value="Rce1/LyrA-like_dom"/>
</dbReference>
<evidence type="ECO:0000256" key="1">
    <source>
        <dbReference type="SAM" id="Phobius"/>
    </source>
</evidence>
<feature type="transmembrane region" description="Helical" evidence="1">
    <location>
        <begin position="198"/>
        <end position="217"/>
    </location>
</feature>
<evidence type="ECO:0000313" key="3">
    <source>
        <dbReference type="EMBL" id="RCV60382.1"/>
    </source>
</evidence>
<keyword evidence="3" id="KW-0378">Hydrolase</keyword>